<dbReference type="Proteomes" id="UP000003374">
    <property type="component" value="Unassembled WGS sequence"/>
</dbReference>
<dbReference type="InterPro" id="IPR008162">
    <property type="entry name" value="Pyrophosphatase"/>
</dbReference>
<dbReference type="EC" id="3.6.1.1" evidence="2"/>
<evidence type="ECO:0000256" key="3">
    <source>
        <dbReference type="ARBA" id="ARBA00022723"/>
    </source>
</evidence>
<dbReference type="InterPro" id="IPR036649">
    <property type="entry name" value="Pyrophosphatase_sf"/>
</dbReference>
<dbReference type="GO" id="GO:0005737">
    <property type="term" value="C:cytoplasm"/>
    <property type="evidence" value="ECO:0007669"/>
    <property type="project" value="InterPro"/>
</dbReference>
<organism evidence="6 7">
    <name type="scientific">Nitrococcus mobilis Nb-231</name>
    <dbReference type="NCBI Taxonomy" id="314278"/>
    <lineage>
        <taxon>Bacteria</taxon>
        <taxon>Pseudomonadati</taxon>
        <taxon>Pseudomonadota</taxon>
        <taxon>Gammaproteobacteria</taxon>
        <taxon>Chromatiales</taxon>
        <taxon>Ectothiorhodospiraceae</taxon>
        <taxon>Nitrococcus</taxon>
    </lineage>
</organism>
<dbReference type="Pfam" id="PF00719">
    <property type="entry name" value="Pyrophosphatase"/>
    <property type="match status" value="1"/>
</dbReference>
<evidence type="ECO:0000256" key="1">
    <source>
        <dbReference type="ARBA" id="ARBA00001946"/>
    </source>
</evidence>
<dbReference type="AlphaFoldDB" id="A4BM77"/>
<keyword evidence="4" id="KW-0378">Hydrolase</keyword>
<evidence type="ECO:0000256" key="5">
    <source>
        <dbReference type="ARBA" id="ARBA00022842"/>
    </source>
</evidence>
<proteinExistence type="predicted"/>
<dbReference type="Gene3D" id="3.90.80.10">
    <property type="entry name" value="Inorganic pyrophosphatase"/>
    <property type="match status" value="1"/>
</dbReference>
<dbReference type="HOGENOM" id="CLU_123303_0_0_6"/>
<comment type="caution">
    <text evidence="6">The sequence shown here is derived from an EMBL/GenBank/DDBJ whole genome shotgun (WGS) entry which is preliminary data.</text>
</comment>
<dbReference type="SUPFAM" id="SSF50324">
    <property type="entry name" value="Inorganic pyrophosphatase"/>
    <property type="match status" value="1"/>
</dbReference>
<evidence type="ECO:0000313" key="7">
    <source>
        <dbReference type="Proteomes" id="UP000003374"/>
    </source>
</evidence>
<dbReference type="GO" id="GO:0000287">
    <property type="term" value="F:magnesium ion binding"/>
    <property type="evidence" value="ECO:0007669"/>
    <property type="project" value="InterPro"/>
</dbReference>
<dbReference type="STRING" id="314278.NB231_16383"/>
<accession>A4BM77</accession>
<dbReference type="EMBL" id="AAOF01000001">
    <property type="protein sequence ID" value="EAR23415.1"/>
    <property type="molecule type" value="Genomic_DNA"/>
</dbReference>
<gene>
    <name evidence="6" type="ORF">NB231_16383</name>
</gene>
<dbReference type="GO" id="GO:0006796">
    <property type="term" value="P:phosphate-containing compound metabolic process"/>
    <property type="evidence" value="ECO:0007669"/>
    <property type="project" value="InterPro"/>
</dbReference>
<keyword evidence="3" id="KW-0479">Metal-binding</keyword>
<evidence type="ECO:0000313" key="6">
    <source>
        <dbReference type="EMBL" id="EAR23415.1"/>
    </source>
</evidence>
<keyword evidence="5" id="KW-0460">Magnesium</keyword>
<keyword evidence="7" id="KW-1185">Reference proteome</keyword>
<evidence type="ECO:0000256" key="4">
    <source>
        <dbReference type="ARBA" id="ARBA00022801"/>
    </source>
</evidence>
<reference evidence="6 7" key="1">
    <citation type="submission" date="2006-02" db="EMBL/GenBank/DDBJ databases">
        <authorList>
            <person name="Waterbury J."/>
            <person name="Ferriera S."/>
            <person name="Johnson J."/>
            <person name="Kravitz S."/>
            <person name="Halpern A."/>
            <person name="Remington K."/>
            <person name="Beeson K."/>
            <person name="Tran B."/>
            <person name="Rogers Y.-H."/>
            <person name="Friedman R."/>
            <person name="Venter J.C."/>
        </authorList>
    </citation>
    <scope>NUCLEOTIDE SEQUENCE [LARGE SCALE GENOMIC DNA]</scope>
    <source>
        <strain evidence="6 7">Nb-231</strain>
    </source>
</reference>
<evidence type="ECO:0000256" key="2">
    <source>
        <dbReference type="ARBA" id="ARBA00012146"/>
    </source>
</evidence>
<comment type="cofactor">
    <cofactor evidence="1">
        <name>Mg(2+)</name>
        <dbReference type="ChEBI" id="CHEBI:18420"/>
    </cofactor>
</comment>
<name>A4BM77_9GAMM</name>
<dbReference type="RefSeq" id="WP_005004688.1">
    <property type="nucleotide sequence ID" value="NZ_CH672427.1"/>
</dbReference>
<sequence length="172" mass="18689">MNTEIVDDAAEPQATTESCHLVVEVVIEIPRWSFLKRGSTGSIDFISPLPCPFNYGSVPDRLGLEGDLLDAVVLGPRLAIGTRIKAPARGAVGLAERGLYDDKLICSERPVTGNTRRQVLAFFHTYIFAKRLLNMMRGLPTDGYCTGWGDAVTALARSGPRDATWKGPAVPF</sequence>
<protein>
    <recommendedName>
        <fullName evidence="2">inorganic diphosphatase</fullName>
        <ecNumber evidence="2">3.6.1.1</ecNumber>
    </recommendedName>
</protein>
<dbReference type="eggNOG" id="COG0221">
    <property type="taxonomic scope" value="Bacteria"/>
</dbReference>
<dbReference type="GO" id="GO:0004427">
    <property type="term" value="F:inorganic diphosphate phosphatase activity"/>
    <property type="evidence" value="ECO:0007669"/>
    <property type="project" value="UniProtKB-EC"/>
</dbReference>